<dbReference type="GO" id="GO:0007165">
    <property type="term" value="P:signal transduction"/>
    <property type="evidence" value="ECO:0007669"/>
    <property type="project" value="InterPro"/>
</dbReference>
<evidence type="ECO:0000313" key="11">
    <source>
        <dbReference type="Proteomes" id="UP000011518"/>
    </source>
</evidence>
<feature type="chain" id="PRO_5003999252" description="Uteroglobin" evidence="9">
    <location>
        <begin position="22"/>
        <end position="89"/>
    </location>
</feature>
<evidence type="ECO:0000256" key="2">
    <source>
        <dbReference type="ARBA" id="ARBA00020696"/>
    </source>
</evidence>
<keyword evidence="4 9" id="KW-0732">Signal</keyword>
<evidence type="ECO:0000256" key="5">
    <source>
        <dbReference type="ARBA" id="ARBA00023005"/>
    </source>
</evidence>
<evidence type="ECO:0000313" key="10">
    <source>
        <dbReference type="EMBL" id="ELW52042.1"/>
    </source>
</evidence>
<dbReference type="PRINTS" id="PR00486">
    <property type="entry name" value="UTEROGLOBIN"/>
</dbReference>
<dbReference type="AlphaFoldDB" id="L9JSA1"/>
<comment type="similarity">
    <text evidence="8">Belongs to the secretoglobin family. Lipophilin subfamily.</text>
</comment>
<evidence type="ECO:0000256" key="9">
    <source>
        <dbReference type="SAM" id="SignalP"/>
    </source>
</evidence>
<dbReference type="GO" id="GO:0019834">
    <property type="term" value="F:phospholipase A2 inhibitor activity"/>
    <property type="evidence" value="ECO:0007669"/>
    <property type="project" value="UniProtKB-KW"/>
</dbReference>
<evidence type="ECO:0000256" key="8">
    <source>
        <dbReference type="ARBA" id="ARBA00038364"/>
    </source>
</evidence>
<gene>
    <name evidence="10" type="ORF">TREES_T100020905</name>
</gene>
<dbReference type="PROSITE" id="PS51311">
    <property type="entry name" value="SCGB"/>
    <property type="match status" value="1"/>
</dbReference>
<dbReference type="Pfam" id="PF01099">
    <property type="entry name" value="Uteroglobin"/>
    <property type="match status" value="1"/>
</dbReference>
<dbReference type="Proteomes" id="UP000011518">
    <property type="component" value="Unassembled WGS sequence"/>
</dbReference>
<sequence length="89" mass="10050">MKLWMSLLLVTLALCCYEANSLVCPDLITKVENFLLSSNDKFTPQLSTYDVPLTSVEATLEVKKCTDKLSHGERLRLVSILVITFSFIH</sequence>
<name>L9JSA1_TUPCH</name>
<evidence type="ECO:0000256" key="7">
    <source>
        <dbReference type="ARBA" id="ARBA00031712"/>
    </source>
</evidence>
<evidence type="ECO:0000256" key="6">
    <source>
        <dbReference type="ARBA" id="ARBA00023157"/>
    </source>
</evidence>
<dbReference type="InParanoid" id="L9JSA1"/>
<dbReference type="SUPFAM" id="SSF48201">
    <property type="entry name" value="Uteroglobin-like"/>
    <property type="match status" value="1"/>
</dbReference>
<reference evidence="11" key="2">
    <citation type="journal article" date="2013" name="Nat. Commun.">
        <title>Genome of the Chinese tree shrew.</title>
        <authorList>
            <person name="Fan Y."/>
            <person name="Huang Z.Y."/>
            <person name="Cao C.C."/>
            <person name="Chen C.S."/>
            <person name="Chen Y.X."/>
            <person name="Fan D.D."/>
            <person name="He J."/>
            <person name="Hou H.L."/>
            <person name="Hu L."/>
            <person name="Hu X.T."/>
            <person name="Jiang X.T."/>
            <person name="Lai R."/>
            <person name="Lang Y.S."/>
            <person name="Liang B."/>
            <person name="Liao S.G."/>
            <person name="Mu D."/>
            <person name="Ma Y.Y."/>
            <person name="Niu Y.Y."/>
            <person name="Sun X.Q."/>
            <person name="Xia J.Q."/>
            <person name="Xiao J."/>
            <person name="Xiong Z.Q."/>
            <person name="Xu L."/>
            <person name="Yang L."/>
            <person name="Zhang Y."/>
            <person name="Zhao W."/>
            <person name="Zhao X.D."/>
            <person name="Zheng Y.T."/>
            <person name="Zhou J.M."/>
            <person name="Zhu Y.B."/>
            <person name="Zhang G.J."/>
            <person name="Wang J."/>
            <person name="Yao Y.G."/>
        </authorList>
    </citation>
    <scope>NUCLEOTIDE SEQUENCE [LARGE SCALE GENOMIC DNA]</scope>
</reference>
<evidence type="ECO:0000256" key="1">
    <source>
        <dbReference type="ARBA" id="ARBA00004613"/>
    </source>
</evidence>
<dbReference type="InterPro" id="IPR035960">
    <property type="entry name" value="Secretoglobin_sf"/>
</dbReference>
<proteinExistence type="inferred from homology"/>
<comment type="subcellular location">
    <subcellularLocation>
        <location evidence="1">Secreted</location>
    </subcellularLocation>
</comment>
<dbReference type="PANTHER" id="PTHR11332:SF6">
    <property type="entry name" value="SECRETOGLOBIN FAMILY 1D MEMBER 4"/>
    <property type="match status" value="1"/>
</dbReference>
<dbReference type="EMBL" id="KB320961">
    <property type="protein sequence ID" value="ELW52042.1"/>
    <property type="molecule type" value="Genomic_DNA"/>
</dbReference>
<keyword evidence="11" id="KW-1185">Reference proteome</keyword>
<keyword evidence="5" id="KW-0593">Phospholipase A2 inhibitor</keyword>
<keyword evidence="3" id="KW-0964">Secreted</keyword>
<protein>
    <recommendedName>
        <fullName evidence="2">Uteroglobin</fullName>
    </recommendedName>
    <alternativeName>
        <fullName evidence="7">Secretoglobin family 1A member 1</fullName>
    </alternativeName>
</protein>
<dbReference type="GO" id="GO:0005615">
    <property type="term" value="C:extracellular space"/>
    <property type="evidence" value="ECO:0007669"/>
    <property type="project" value="TreeGrafter"/>
</dbReference>
<reference evidence="11" key="1">
    <citation type="submission" date="2012-07" db="EMBL/GenBank/DDBJ databases">
        <title>Genome of the Chinese tree shrew, a rising model animal genetically related to primates.</title>
        <authorList>
            <person name="Zhang G."/>
            <person name="Fan Y."/>
            <person name="Yao Y."/>
            <person name="Huang Z."/>
        </authorList>
    </citation>
    <scope>NUCLEOTIDE SEQUENCE [LARGE SCALE GENOMIC DNA]</scope>
</reference>
<evidence type="ECO:0000256" key="3">
    <source>
        <dbReference type="ARBA" id="ARBA00022525"/>
    </source>
</evidence>
<accession>L9JSA1</accession>
<dbReference type="InterPro" id="IPR016126">
    <property type="entry name" value="Secretoglobin"/>
</dbReference>
<dbReference type="InterPro" id="IPR000329">
    <property type="entry name" value="Uteroglobin"/>
</dbReference>
<dbReference type="FunCoup" id="L9JSA1">
    <property type="interactions" value="201"/>
</dbReference>
<keyword evidence="6" id="KW-1015">Disulfide bond</keyword>
<dbReference type="STRING" id="246437.L9JSA1"/>
<dbReference type="PANTHER" id="PTHR11332">
    <property type="entry name" value="SECRETOGLOBIN FAMILY 1D"/>
    <property type="match status" value="1"/>
</dbReference>
<feature type="signal peptide" evidence="9">
    <location>
        <begin position="1"/>
        <end position="21"/>
    </location>
</feature>
<organism evidence="10 11">
    <name type="scientific">Tupaia chinensis</name>
    <name type="common">Chinese tree shrew</name>
    <name type="synonym">Tupaia belangeri chinensis</name>
    <dbReference type="NCBI Taxonomy" id="246437"/>
    <lineage>
        <taxon>Eukaryota</taxon>
        <taxon>Metazoa</taxon>
        <taxon>Chordata</taxon>
        <taxon>Craniata</taxon>
        <taxon>Vertebrata</taxon>
        <taxon>Euteleostomi</taxon>
        <taxon>Mammalia</taxon>
        <taxon>Eutheria</taxon>
        <taxon>Euarchontoglires</taxon>
        <taxon>Scandentia</taxon>
        <taxon>Tupaiidae</taxon>
        <taxon>Tupaia</taxon>
    </lineage>
</organism>
<evidence type="ECO:0000256" key="4">
    <source>
        <dbReference type="ARBA" id="ARBA00022729"/>
    </source>
</evidence>